<accession>W1P210</accession>
<proteinExistence type="predicted"/>
<dbReference type="EMBL" id="KI394757">
    <property type="protein sequence ID" value="ERN01654.1"/>
    <property type="molecule type" value="Genomic_DNA"/>
</dbReference>
<gene>
    <name evidence="1" type="ORF">AMTR_s00090p00116190</name>
</gene>
<dbReference type="AlphaFoldDB" id="W1P210"/>
<protein>
    <submittedName>
        <fullName evidence="1">Uncharacterized protein</fullName>
    </submittedName>
</protein>
<keyword evidence="2" id="KW-1185">Reference proteome</keyword>
<reference evidence="2" key="1">
    <citation type="journal article" date="2013" name="Science">
        <title>The Amborella genome and the evolution of flowering plants.</title>
        <authorList>
            <consortium name="Amborella Genome Project"/>
        </authorList>
    </citation>
    <scope>NUCLEOTIDE SEQUENCE [LARGE SCALE GENOMIC DNA]</scope>
</reference>
<name>W1P210_AMBTC</name>
<evidence type="ECO:0000313" key="2">
    <source>
        <dbReference type="Proteomes" id="UP000017836"/>
    </source>
</evidence>
<evidence type="ECO:0000313" key="1">
    <source>
        <dbReference type="EMBL" id="ERN01654.1"/>
    </source>
</evidence>
<dbReference type="Gramene" id="ERN01654">
    <property type="protein sequence ID" value="ERN01654"/>
    <property type="gene ID" value="AMTR_s00090p00116190"/>
</dbReference>
<sequence>MAATGLSTWSMAATGLSTWSMASLRSALPTTPVARKFRATGSYFPAIKTTHRKPPAISRSFSGLAIANPLPIKTGSYSFRKYLKGFGAIYGCHG</sequence>
<dbReference type="Proteomes" id="UP000017836">
    <property type="component" value="Unassembled WGS sequence"/>
</dbReference>
<dbReference type="HOGENOM" id="CLU_2389165_0_0_1"/>
<organism evidence="1 2">
    <name type="scientific">Amborella trichopoda</name>
    <dbReference type="NCBI Taxonomy" id="13333"/>
    <lineage>
        <taxon>Eukaryota</taxon>
        <taxon>Viridiplantae</taxon>
        <taxon>Streptophyta</taxon>
        <taxon>Embryophyta</taxon>
        <taxon>Tracheophyta</taxon>
        <taxon>Spermatophyta</taxon>
        <taxon>Magnoliopsida</taxon>
        <taxon>Amborellales</taxon>
        <taxon>Amborellaceae</taxon>
        <taxon>Amborella</taxon>
    </lineage>
</organism>